<organism evidence="1 2">
    <name type="scientific">Chitinophaga agrisoli</name>
    <dbReference type="NCBI Taxonomy" id="2607653"/>
    <lineage>
        <taxon>Bacteria</taxon>
        <taxon>Pseudomonadati</taxon>
        <taxon>Bacteroidota</taxon>
        <taxon>Chitinophagia</taxon>
        <taxon>Chitinophagales</taxon>
        <taxon>Chitinophagaceae</taxon>
        <taxon>Chitinophaga</taxon>
    </lineage>
</organism>
<reference evidence="1 2" key="1">
    <citation type="submission" date="2019-09" db="EMBL/GenBank/DDBJ databases">
        <title>Chitinophaga ginsengihumi sp. nov., isolated from soil of ginseng rhizosphere.</title>
        <authorList>
            <person name="Lee J."/>
        </authorList>
    </citation>
    <scope>NUCLEOTIDE SEQUENCE [LARGE SCALE GENOMIC DNA]</scope>
    <source>
        <strain evidence="1 2">BN140078</strain>
    </source>
</reference>
<dbReference type="Proteomes" id="UP000324611">
    <property type="component" value="Unassembled WGS sequence"/>
</dbReference>
<proteinExistence type="predicted"/>
<dbReference type="Gene3D" id="3.40.50.10610">
    <property type="entry name" value="ABC-type transport auxiliary lipoprotein component"/>
    <property type="match status" value="1"/>
</dbReference>
<dbReference type="RefSeq" id="WP_149837291.1">
    <property type="nucleotide sequence ID" value="NZ_VUOC01000002.1"/>
</dbReference>
<comment type="caution">
    <text evidence="1">The sequence shown here is derived from an EMBL/GenBank/DDBJ whole genome shotgun (WGS) entry which is preliminary data.</text>
</comment>
<evidence type="ECO:0000313" key="2">
    <source>
        <dbReference type="Proteomes" id="UP000324611"/>
    </source>
</evidence>
<dbReference type="AlphaFoldDB" id="A0A5B2VWI0"/>
<name>A0A5B2VWI0_9BACT</name>
<dbReference type="EMBL" id="VUOC01000002">
    <property type="protein sequence ID" value="KAA2242419.1"/>
    <property type="molecule type" value="Genomic_DNA"/>
</dbReference>
<sequence length="206" mass="23322">MNRRLYLLPLVFVLCITGSLKAQSGYKQYNHKVIAILPFATNANGKKAARKDTSVDQTMERDIKFALQVQEAMYNAFVQDSANLVVTVQDWRVTDSLLRMAGVNLRKVNFMDQRVIAVLLKVDAVVSGSLNRVSTYKSAPSTVGNSSLPVTYQDKHTALFVNLYDGETGEEIWQFDDTVYTSLLMSQKTGDNRLYKRLLKKMPYHL</sequence>
<accession>A0A5B2VWI0</accession>
<protein>
    <submittedName>
        <fullName evidence="1">Uncharacterized protein</fullName>
    </submittedName>
</protein>
<evidence type="ECO:0000313" key="1">
    <source>
        <dbReference type="EMBL" id="KAA2242419.1"/>
    </source>
</evidence>
<keyword evidence="2" id="KW-1185">Reference proteome</keyword>
<reference evidence="1 2" key="2">
    <citation type="submission" date="2019-09" db="EMBL/GenBank/DDBJ databases">
        <authorList>
            <person name="Jin C."/>
        </authorList>
    </citation>
    <scope>NUCLEOTIDE SEQUENCE [LARGE SCALE GENOMIC DNA]</scope>
    <source>
        <strain evidence="1 2">BN140078</strain>
    </source>
</reference>
<gene>
    <name evidence="1" type="ORF">F0L74_07685</name>
</gene>